<evidence type="ECO:0000256" key="3">
    <source>
        <dbReference type="ARBA" id="ARBA00011489"/>
    </source>
</evidence>
<evidence type="ECO:0000313" key="10">
    <source>
        <dbReference type="EMBL" id="KAK2990332.1"/>
    </source>
</evidence>
<evidence type="ECO:0000313" key="11">
    <source>
        <dbReference type="Proteomes" id="UP001187471"/>
    </source>
</evidence>
<keyword evidence="5 8" id="KW-0812">Transmembrane</keyword>
<dbReference type="PANTHER" id="PTHR33573:SF14">
    <property type="entry name" value="CASP-LIKE PROTEIN"/>
    <property type="match status" value="1"/>
</dbReference>
<proteinExistence type="inferred from homology"/>
<dbReference type="Pfam" id="PF04535">
    <property type="entry name" value="CASP_dom"/>
    <property type="match status" value="1"/>
</dbReference>
<feature type="transmembrane region" description="Helical" evidence="8">
    <location>
        <begin position="142"/>
        <end position="166"/>
    </location>
</feature>
<keyword evidence="11" id="KW-1185">Reference proteome</keyword>
<keyword evidence="7 8" id="KW-0472">Membrane</keyword>
<dbReference type="InterPro" id="IPR006702">
    <property type="entry name" value="CASP_dom"/>
</dbReference>
<comment type="caution">
    <text evidence="10">The sequence shown here is derived from an EMBL/GenBank/DDBJ whole genome shotgun (WGS) entry which is preliminary data.</text>
</comment>
<protein>
    <recommendedName>
        <fullName evidence="8">CASP-like protein</fullName>
    </recommendedName>
</protein>
<dbReference type="Proteomes" id="UP001187471">
    <property type="component" value="Unassembled WGS sequence"/>
</dbReference>
<sequence length="170" mass="18923">MSQFPQYEEPKASKLPLITLVSRVVTLASLVVSVVILKTNNIKSGGYRTFTYKEIYSYKYAMFAMVIGFAYTLSQIPFAVYYLKTGKRLINHHKLLQCDFYGDKLLSYLLATAIGAAFGVTADLKKTSDSIEKLDNYFQIAYISVAFLLVGFLSSVVSSIASSFAISKRS</sequence>
<evidence type="ECO:0000256" key="2">
    <source>
        <dbReference type="ARBA" id="ARBA00007651"/>
    </source>
</evidence>
<comment type="similarity">
    <text evidence="2 8">Belongs to the Casparian strip membrane proteins (CASP) family.</text>
</comment>
<accession>A0AA88UV94</accession>
<reference evidence="10" key="1">
    <citation type="submission" date="2022-12" db="EMBL/GenBank/DDBJ databases">
        <title>Draft genome assemblies for two species of Escallonia (Escalloniales).</title>
        <authorList>
            <person name="Chanderbali A."/>
            <person name="Dervinis C."/>
            <person name="Anghel I."/>
            <person name="Soltis D."/>
            <person name="Soltis P."/>
            <person name="Zapata F."/>
        </authorList>
    </citation>
    <scope>NUCLEOTIDE SEQUENCE</scope>
    <source>
        <strain evidence="10">UCBG92.1500</strain>
        <tissue evidence="10">Leaf</tissue>
    </source>
</reference>
<dbReference type="GO" id="GO:0005886">
    <property type="term" value="C:plasma membrane"/>
    <property type="evidence" value="ECO:0007669"/>
    <property type="project" value="UniProtKB-SubCell"/>
</dbReference>
<feature type="transmembrane region" description="Helical" evidence="8">
    <location>
        <begin position="20"/>
        <end position="40"/>
    </location>
</feature>
<evidence type="ECO:0000256" key="5">
    <source>
        <dbReference type="ARBA" id="ARBA00022692"/>
    </source>
</evidence>
<evidence type="ECO:0000256" key="4">
    <source>
        <dbReference type="ARBA" id="ARBA00022475"/>
    </source>
</evidence>
<evidence type="ECO:0000256" key="6">
    <source>
        <dbReference type="ARBA" id="ARBA00022989"/>
    </source>
</evidence>
<gene>
    <name evidence="10" type="ORF">RJ640_003604</name>
</gene>
<comment type="subcellular location">
    <subcellularLocation>
        <location evidence="1 8">Cell membrane</location>
        <topology evidence="1 8">Multi-pass membrane protein</topology>
    </subcellularLocation>
</comment>
<feature type="transmembrane region" description="Helical" evidence="8">
    <location>
        <begin position="105"/>
        <end position="122"/>
    </location>
</feature>
<dbReference type="AlphaFoldDB" id="A0AA88UV94"/>
<dbReference type="PANTHER" id="PTHR33573">
    <property type="entry name" value="CASP-LIKE PROTEIN 4A4"/>
    <property type="match status" value="1"/>
</dbReference>
<evidence type="ECO:0000256" key="7">
    <source>
        <dbReference type="ARBA" id="ARBA00023136"/>
    </source>
</evidence>
<name>A0AA88UV94_9ASTE</name>
<evidence type="ECO:0000259" key="9">
    <source>
        <dbReference type="Pfam" id="PF04535"/>
    </source>
</evidence>
<feature type="transmembrane region" description="Helical" evidence="8">
    <location>
        <begin position="60"/>
        <end position="84"/>
    </location>
</feature>
<comment type="subunit">
    <text evidence="3 8">Homodimer and heterodimers.</text>
</comment>
<dbReference type="EMBL" id="JAVXUO010000658">
    <property type="protein sequence ID" value="KAK2990332.1"/>
    <property type="molecule type" value="Genomic_DNA"/>
</dbReference>
<evidence type="ECO:0000256" key="1">
    <source>
        <dbReference type="ARBA" id="ARBA00004651"/>
    </source>
</evidence>
<keyword evidence="4 8" id="KW-1003">Cell membrane</keyword>
<feature type="domain" description="Casparian strip membrane protein" evidence="9">
    <location>
        <begin position="14"/>
        <end position="153"/>
    </location>
</feature>
<organism evidence="10 11">
    <name type="scientific">Escallonia rubra</name>
    <dbReference type="NCBI Taxonomy" id="112253"/>
    <lineage>
        <taxon>Eukaryota</taxon>
        <taxon>Viridiplantae</taxon>
        <taxon>Streptophyta</taxon>
        <taxon>Embryophyta</taxon>
        <taxon>Tracheophyta</taxon>
        <taxon>Spermatophyta</taxon>
        <taxon>Magnoliopsida</taxon>
        <taxon>eudicotyledons</taxon>
        <taxon>Gunneridae</taxon>
        <taxon>Pentapetalae</taxon>
        <taxon>asterids</taxon>
        <taxon>campanulids</taxon>
        <taxon>Escalloniales</taxon>
        <taxon>Escalloniaceae</taxon>
        <taxon>Escallonia</taxon>
    </lineage>
</organism>
<evidence type="ECO:0000256" key="8">
    <source>
        <dbReference type="RuleBase" id="RU361233"/>
    </source>
</evidence>
<keyword evidence="6 8" id="KW-1133">Transmembrane helix</keyword>